<evidence type="ECO:0000313" key="4">
    <source>
        <dbReference type="Proteomes" id="UP001149090"/>
    </source>
</evidence>
<dbReference type="Proteomes" id="UP001149090">
    <property type="component" value="Unassembled WGS sequence"/>
</dbReference>
<evidence type="ECO:0000256" key="1">
    <source>
        <dbReference type="SAM" id="MobiDB-lite"/>
    </source>
</evidence>
<comment type="caution">
    <text evidence="3">The sequence shown here is derived from an EMBL/GenBank/DDBJ whole genome shotgun (WGS) entry which is preliminary data.</text>
</comment>
<gene>
    <name evidence="3" type="ORF">M0811_13253</name>
</gene>
<dbReference type="OrthoDB" id="298084at2759"/>
<protein>
    <recommendedName>
        <fullName evidence="2">TLDc domain-containing protein</fullName>
    </recommendedName>
</protein>
<sequence>MKSLTELKKEKENENENQEENQIQNQNQIQNENENKIEFKDSEIINDNRYVQKLQEWINDNDFFSKMKKGFSAKRDGFNCENWHKAVDNKGKTLVVIKTKQNFIFGGFTKVGWKKNKSKSNQKDTQFYDGYINDSDAFIFSLRNNKGDRQPEKFSIKKKEAKNAIYYGLKNGPVFGGGNDIKIKSNLKSGKLNFGYTFHLPKRYNVGKQSSSELFSWFL</sequence>
<dbReference type="Pfam" id="PF07534">
    <property type="entry name" value="TLD"/>
    <property type="match status" value="1"/>
</dbReference>
<accession>A0A9Q0L8P6</accession>
<feature type="region of interest" description="Disordered" evidence="1">
    <location>
        <begin position="1"/>
        <end position="33"/>
    </location>
</feature>
<proteinExistence type="predicted"/>
<evidence type="ECO:0000313" key="3">
    <source>
        <dbReference type="EMBL" id="KAJ5067103.1"/>
    </source>
</evidence>
<feature type="compositionally biased region" description="Basic and acidic residues" evidence="1">
    <location>
        <begin position="1"/>
        <end position="14"/>
    </location>
</feature>
<reference evidence="3" key="1">
    <citation type="submission" date="2022-10" db="EMBL/GenBank/DDBJ databases">
        <title>Novel sulphate-reducing endosymbionts in the free-living metamonad Anaeramoeba.</title>
        <authorList>
            <person name="Jerlstrom-Hultqvist J."/>
            <person name="Cepicka I."/>
            <person name="Gallot-Lavallee L."/>
            <person name="Salas-Leiva D."/>
            <person name="Curtis B.A."/>
            <person name="Zahonova K."/>
            <person name="Pipaliya S."/>
            <person name="Dacks J."/>
            <person name="Roger A.J."/>
        </authorList>
    </citation>
    <scope>NUCLEOTIDE SEQUENCE</scope>
    <source>
        <strain evidence="3">BMAN</strain>
    </source>
</reference>
<feature type="compositionally biased region" description="Low complexity" evidence="1">
    <location>
        <begin position="20"/>
        <end position="32"/>
    </location>
</feature>
<dbReference type="PROSITE" id="PS51886">
    <property type="entry name" value="TLDC"/>
    <property type="match status" value="1"/>
</dbReference>
<name>A0A9Q0L8P6_ANAIG</name>
<dbReference type="SMART" id="SM00584">
    <property type="entry name" value="TLDc"/>
    <property type="match status" value="1"/>
</dbReference>
<dbReference type="InterPro" id="IPR006571">
    <property type="entry name" value="TLDc_dom"/>
</dbReference>
<dbReference type="AlphaFoldDB" id="A0A9Q0L8P6"/>
<dbReference type="EMBL" id="JAPDFW010000134">
    <property type="protein sequence ID" value="KAJ5067103.1"/>
    <property type="molecule type" value="Genomic_DNA"/>
</dbReference>
<feature type="domain" description="TLDc" evidence="2">
    <location>
        <begin position="44"/>
        <end position="219"/>
    </location>
</feature>
<organism evidence="3 4">
    <name type="scientific">Anaeramoeba ignava</name>
    <name type="common">Anaerobic marine amoeba</name>
    <dbReference type="NCBI Taxonomy" id="1746090"/>
    <lineage>
        <taxon>Eukaryota</taxon>
        <taxon>Metamonada</taxon>
        <taxon>Anaeramoebidae</taxon>
        <taxon>Anaeramoeba</taxon>
    </lineage>
</organism>
<keyword evidence="4" id="KW-1185">Reference proteome</keyword>
<evidence type="ECO:0000259" key="2">
    <source>
        <dbReference type="PROSITE" id="PS51886"/>
    </source>
</evidence>